<proteinExistence type="predicted"/>
<reference evidence="2 3" key="1">
    <citation type="submission" date="2020-02" db="EMBL/GenBank/DDBJ databases">
        <authorList>
            <person name="Hogendoorn C."/>
        </authorList>
    </citation>
    <scope>NUCLEOTIDE SEQUENCE [LARGE SCALE GENOMIC DNA]</scope>
    <source>
        <strain evidence="2">R501</strain>
    </source>
</reference>
<evidence type="ECO:0000256" key="1">
    <source>
        <dbReference type="SAM" id="MobiDB-lite"/>
    </source>
</evidence>
<organism evidence="2 3">
    <name type="scientific">Candidatus Hydrogenisulfobacillus filiaventi</name>
    <dbReference type="NCBI Taxonomy" id="2707344"/>
    <lineage>
        <taxon>Bacteria</taxon>
        <taxon>Bacillati</taxon>
        <taxon>Bacillota</taxon>
        <taxon>Clostridia</taxon>
        <taxon>Eubacteriales</taxon>
        <taxon>Clostridiales Family XVII. Incertae Sedis</taxon>
        <taxon>Candidatus Hydrogenisulfobacillus</taxon>
    </lineage>
</organism>
<feature type="region of interest" description="Disordered" evidence="1">
    <location>
        <begin position="176"/>
        <end position="234"/>
    </location>
</feature>
<protein>
    <submittedName>
        <fullName evidence="2">Uncharacterized protein</fullName>
    </submittedName>
</protein>
<evidence type="ECO:0000313" key="2">
    <source>
        <dbReference type="EMBL" id="CAB1128282.1"/>
    </source>
</evidence>
<keyword evidence="3" id="KW-1185">Reference proteome</keyword>
<dbReference type="Proteomes" id="UP000503399">
    <property type="component" value="Chromosome"/>
</dbReference>
<dbReference type="KEGG" id="hfv:R50_0776"/>
<name>A0A6F8ZFP3_9FIRM</name>
<dbReference type="EMBL" id="LR778114">
    <property type="protein sequence ID" value="CAB1128282.1"/>
    <property type="molecule type" value="Genomic_DNA"/>
</dbReference>
<dbReference type="AlphaFoldDB" id="A0A6F8ZFP3"/>
<feature type="region of interest" description="Disordered" evidence="1">
    <location>
        <begin position="1"/>
        <end position="25"/>
    </location>
</feature>
<evidence type="ECO:0000313" key="3">
    <source>
        <dbReference type="Proteomes" id="UP000503399"/>
    </source>
</evidence>
<gene>
    <name evidence="2" type="ORF">R50_0776</name>
</gene>
<sequence>MPRRGRPAGGGWRWWSPQGPAETDPDAPVLVVRDGRGAAWVFDHRALAAALAWWREPGRGRPAAPPPWLGWVSALVEGPVGLWPVPARGPGVTYRDAAGRRWAFHPLVLGPWAAWDAGDRPLALADVAVTAAAGAVRVRGPRLALGLVHGREWRPLADPGGWLVLARPAVADPLPEAGLFPAPGTGGGQHGHHDPGGEAEGVAGDGRGPAGAVIHEGAGGIDQVGEGQEGDEVP</sequence>
<accession>A0A6F8ZFP3</accession>